<sequence length="94" mass="10473">MFCEWPRLSRNKNMFLPQQGNWMAQDGHETTSSLLYRAHVLACQLGGDEGPEMVCLRAPRLEAAMLRTGQLKTAKTTKAAIAFVATCWSSESLL</sequence>
<proteinExistence type="predicted"/>
<protein>
    <submittedName>
        <fullName evidence="1">Uncharacterized protein</fullName>
    </submittedName>
</protein>
<dbReference type="Proteomes" id="UP000053989">
    <property type="component" value="Unassembled WGS sequence"/>
</dbReference>
<evidence type="ECO:0000313" key="2">
    <source>
        <dbReference type="Proteomes" id="UP000053989"/>
    </source>
</evidence>
<dbReference type="InParanoid" id="A0A0C3A926"/>
<dbReference type="HOGENOM" id="CLU_2387459_0_0_1"/>
<name>A0A0C3A926_9AGAM</name>
<keyword evidence="2" id="KW-1185">Reference proteome</keyword>
<reference evidence="2" key="2">
    <citation type="submission" date="2015-01" db="EMBL/GenBank/DDBJ databases">
        <title>Evolutionary Origins and Diversification of the Mycorrhizal Mutualists.</title>
        <authorList>
            <consortium name="DOE Joint Genome Institute"/>
            <consortium name="Mycorrhizal Genomics Consortium"/>
            <person name="Kohler A."/>
            <person name="Kuo A."/>
            <person name="Nagy L.G."/>
            <person name="Floudas D."/>
            <person name="Copeland A."/>
            <person name="Barry K.W."/>
            <person name="Cichocki N."/>
            <person name="Veneault-Fourrey C."/>
            <person name="LaButti K."/>
            <person name="Lindquist E.A."/>
            <person name="Lipzen A."/>
            <person name="Lundell T."/>
            <person name="Morin E."/>
            <person name="Murat C."/>
            <person name="Riley R."/>
            <person name="Ohm R."/>
            <person name="Sun H."/>
            <person name="Tunlid A."/>
            <person name="Henrissat B."/>
            <person name="Grigoriev I.V."/>
            <person name="Hibbett D.S."/>
            <person name="Martin F."/>
        </authorList>
    </citation>
    <scope>NUCLEOTIDE SEQUENCE [LARGE SCALE GENOMIC DNA]</scope>
    <source>
        <strain evidence="2">Foug A</strain>
    </source>
</reference>
<accession>A0A0C3A926</accession>
<organism evidence="1 2">
    <name type="scientific">Scleroderma citrinum Foug A</name>
    <dbReference type="NCBI Taxonomy" id="1036808"/>
    <lineage>
        <taxon>Eukaryota</taxon>
        <taxon>Fungi</taxon>
        <taxon>Dikarya</taxon>
        <taxon>Basidiomycota</taxon>
        <taxon>Agaricomycotina</taxon>
        <taxon>Agaricomycetes</taxon>
        <taxon>Agaricomycetidae</taxon>
        <taxon>Boletales</taxon>
        <taxon>Sclerodermatineae</taxon>
        <taxon>Sclerodermataceae</taxon>
        <taxon>Scleroderma</taxon>
    </lineage>
</organism>
<gene>
    <name evidence="1" type="ORF">SCLCIDRAFT_513913</name>
</gene>
<reference evidence="1 2" key="1">
    <citation type="submission" date="2014-04" db="EMBL/GenBank/DDBJ databases">
        <authorList>
            <consortium name="DOE Joint Genome Institute"/>
            <person name="Kuo A."/>
            <person name="Kohler A."/>
            <person name="Nagy L.G."/>
            <person name="Floudas D."/>
            <person name="Copeland A."/>
            <person name="Barry K.W."/>
            <person name="Cichocki N."/>
            <person name="Veneault-Fourrey C."/>
            <person name="LaButti K."/>
            <person name="Lindquist E.A."/>
            <person name="Lipzen A."/>
            <person name="Lundell T."/>
            <person name="Morin E."/>
            <person name="Murat C."/>
            <person name="Sun H."/>
            <person name="Tunlid A."/>
            <person name="Henrissat B."/>
            <person name="Grigoriev I.V."/>
            <person name="Hibbett D.S."/>
            <person name="Martin F."/>
            <person name="Nordberg H.P."/>
            <person name="Cantor M.N."/>
            <person name="Hua S.X."/>
        </authorList>
    </citation>
    <scope>NUCLEOTIDE SEQUENCE [LARGE SCALE GENOMIC DNA]</scope>
    <source>
        <strain evidence="1 2">Foug A</strain>
    </source>
</reference>
<dbReference type="EMBL" id="KN822005">
    <property type="protein sequence ID" value="KIM70228.1"/>
    <property type="molecule type" value="Genomic_DNA"/>
</dbReference>
<evidence type="ECO:0000313" key="1">
    <source>
        <dbReference type="EMBL" id="KIM70228.1"/>
    </source>
</evidence>
<dbReference type="AlphaFoldDB" id="A0A0C3A926"/>